<name>D8JAQ4_HALJB</name>
<organism evidence="2 4">
    <name type="scientific">Halalkalicoccus jeotgali (strain DSM 18796 / CECT 7217 / JCM 14584 / KCTC 4019 / B3)</name>
    <dbReference type="NCBI Taxonomy" id="795797"/>
    <lineage>
        <taxon>Archaea</taxon>
        <taxon>Methanobacteriati</taxon>
        <taxon>Methanobacteriota</taxon>
        <taxon>Stenosarchaea group</taxon>
        <taxon>Halobacteria</taxon>
        <taxon>Halobacteriales</taxon>
        <taxon>Halococcaceae</taxon>
        <taxon>Halalkalicoccus</taxon>
    </lineage>
</organism>
<feature type="compositionally biased region" description="Basic and acidic residues" evidence="1">
    <location>
        <begin position="20"/>
        <end position="31"/>
    </location>
</feature>
<dbReference type="Proteomes" id="UP000011645">
    <property type="component" value="Unassembled WGS sequence"/>
</dbReference>
<proteinExistence type="predicted"/>
<protein>
    <submittedName>
        <fullName evidence="2">Uncharacterized protein</fullName>
    </submittedName>
</protein>
<dbReference type="KEGG" id="hje:HacjB3_06945"/>
<gene>
    <name evidence="2" type="ordered locus">HacjB3_06945</name>
    <name evidence="3" type="ORF">C497_05352</name>
</gene>
<dbReference type="AlphaFoldDB" id="D8JAQ4"/>
<reference evidence="2 4" key="1">
    <citation type="journal article" date="2010" name="J. Bacteriol.">
        <title>Complete genome sequence of Halalkalicoccus jeotgali B3(T), an extremely halophilic archaeon.</title>
        <authorList>
            <person name="Roh S.W."/>
            <person name="Nam Y.D."/>
            <person name="Nam S.H."/>
            <person name="Choi S.H."/>
            <person name="Park H.S."/>
            <person name="Bae J.W."/>
        </authorList>
    </citation>
    <scope>NUCLEOTIDE SEQUENCE [LARGE SCALE GENOMIC DNA]</scope>
    <source>
        <strain evidence="2">B3</strain>
        <strain evidence="4">DSM 18796 / CECT 7217 / JCM 14584 / KCTC 4019 / B3</strain>
    </source>
</reference>
<dbReference type="STRING" id="795797.HacjB3_06945"/>
<evidence type="ECO:0000313" key="4">
    <source>
        <dbReference type="Proteomes" id="UP000000390"/>
    </source>
</evidence>
<accession>D8JAQ4</accession>
<dbReference type="HOGENOM" id="CLU_3322830_0_0_2"/>
<reference evidence="3 5" key="2">
    <citation type="journal article" date="2014" name="PLoS Genet.">
        <title>Phylogenetically driven sequencing of extremely halophilic archaea reveals strategies for static and dynamic osmo-response.</title>
        <authorList>
            <person name="Becker E.A."/>
            <person name="Seitzer P.M."/>
            <person name="Tritt A."/>
            <person name="Larsen D."/>
            <person name="Krusor M."/>
            <person name="Yao A.I."/>
            <person name="Wu D."/>
            <person name="Madern D."/>
            <person name="Eisen J.A."/>
            <person name="Darling A.E."/>
            <person name="Facciotti M.T."/>
        </authorList>
    </citation>
    <scope>NUCLEOTIDE SEQUENCE [LARGE SCALE GENOMIC DNA]</scope>
    <source>
        <strain evidence="3">B3</strain>
        <strain evidence="5">DSM 18796 / CECT 7217 / JCM 14584 / KCTC 4019 / B3</strain>
    </source>
</reference>
<sequence>MISSAAERIESLPCGGITPESDRWDVEHSGEARGQASP</sequence>
<evidence type="ECO:0000256" key="1">
    <source>
        <dbReference type="SAM" id="MobiDB-lite"/>
    </source>
</evidence>
<evidence type="ECO:0000313" key="5">
    <source>
        <dbReference type="Proteomes" id="UP000011645"/>
    </source>
</evidence>
<dbReference type="Proteomes" id="UP000000390">
    <property type="component" value="Chromosome"/>
</dbReference>
<dbReference type="EMBL" id="CP002062">
    <property type="protein sequence ID" value="ADJ14776.1"/>
    <property type="molecule type" value="Genomic_DNA"/>
</dbReference>
<keyword evidence="5" id="KW-1185">Reference proteome</keyword>
<feature type="region of interest" description="Disordered" evidence="1">
    <location>
        <begin position="1"/>
        <end position="38"/>
    </location>
</feature>
<dbReference type="EMBL" id="AOHV01000015">
    <property type="protein sequence ID" value="ELY39358.1"/>
    <property type="molecule type" value="Genomic_DNA"/>
</dbReference>
<evidence type="ECO:0000313" key="3">
    <source>
        <dbReference type="EMBL" id="ELY39358.1"/>
    </source>
</evidence>
<dbReference type="PATRIC" id="fig|795797.18.peg.1384"/>
<evidence type="ECO:0000313" key="2">
    <source>
        <dbReference type="EMBL" id="ADJ14776.1"/>
    </source>
</evidence>